<evidence type="ECO:0000256" key="1">
    <source>
        <dbReference type="SAM" id="MobiDB-lite"/>
    </source>
</evidence>
<dbReference type="STRING" id="644358.A0A0C4ED51"/>
<reference evidence="4" key="2">
    <citation type="submission" date="2010-05" db="EMBL/GenBank/DDBJ databases">
        <title>The genome sequence of Magnaporthe poae strain ATCC 64411.</title>
        <authorList>
            <person name="Ma L.-J."/>
            <person name="Dead R."/>
            <person name="Young S."/>
            <person name="Zeng Q."/>
            <person name="Koehrsen M."/>
            <person name="Alvarado L."/>
            <person name="Berlin A."/>
            <person name="Chapman S.B."/>
            <person name="Chen Z."/>
            <person name="Freedman E."/>
            <person name="Gellesch M."/>
            <person name="Goldberg J."/>
            <person name="Griggs A."/>
            <person name="Gujja S."/>
            <person name="Heilman E.R."/>
            <person name="Heiman D."/>
            <person name="Hepburn T."/>
            <person name="Howarth C."/>
            <person name="Jen D."/>
            <person name="Larson L."/>
            <person name="Mehta T."/>
            <person name="Neiman D."/>
            <person name="Pearson M."/>
            <person name="Roberts A."/>
            <person name="Saif S."/>
            <person name="Shea T."/>
            <person name="Shenoy N."/>
            <person name="Sisk P."/>
            <person name="Stolte C."/>
            <person name="Sykes S."/>
            <person name="Walk T."/>
            <person name="White J."/>
            <person name="Yandava C."/>
            <person name="Haas B."/>
            <person name="Nusbaum C."/>
            <person name="Birren B."/>
        </authorList>
    </citation>
    <scope>NUCLEOTIDE SEQUENCE [LARGE SCALE GENOMIC DNA]</scope>
    <source>
        <strain evidence="4">ATCC 64411 / 73-15</strain>
    </source>
</reference>
<feature type="compositionally biased region" description="Pro residues" evidence="1">
    <location>
        <begin position="396"/>
        <end position="408"/>
    </location>
</feature>
<dbReference type="EnsemblFungi" id="MAPG_10644T0">
    <property type="protein sequence ID" value="MAPG_10644T0"/>
    <property type="gene ID" value="MAPG_10644"/>
</dbReference>
<evidence type="ECO:0000313" key="2">
    <source>
        <dbReference type="EMBL" id="KLU90793.1"/>
    </source>
</evidence>
<organism evidence="3 4">
    <name type="scientific">Magnaporthiopsis poae (strain ATCC 64411 / 73-15)</name>
    <name type="common">Kentucky bluegrass fungus</name>
    <name type="synonym">Magnaporthe poae</name>
    <dbReference type="NCBI Taxonomy" id="644358"/>
    <lineage>
        <taxon>Eukaryota</taxon>
        <taxon>Fungi</taxon>
        <taxon>Dikarya</taxon>
        <taxon>Ascomycota</taxon>
        <taxon>Pezizomycotina</taxon>
        <taxon>Sordariomycetes</taxon>
        <taxon>Sordariomycetidae</taxon>
        <taxon>Magnaporthales</taxon>
        <taxon>Magnaporthaceae</taxon>
        <taxon>Magnaporthiopsis</taxon>
    </lineage>
</organism>
<proteinExistence type="predicted"/>
<dbReference type="Proteomes" id="UP000011715">
    <property type="component" value="Unassembled WGS sequence"/>
</dbReference>
<feature type="compositionally biased region" description="Pro residues" evidence="1">
    <location>
        <begin position="427"/>
        <end position="437"/>
    </location>
</feature>
<feature type="region of interest" description="Disordered" evidence="1">
    <location>
        <begin position="290"/>
        <end position="376"/>
    </location>
</feature>
<dbReference type="VEuPathDB" id="FungiDB:MAPG_10644"/>
<evidence type="ECO:0000313" key="4">
    <source>
        <dbReference type="Proteomes" id="UP000011715"/>
    </source>
</evidence>
<feature type="region of interest" description="Disordered" evidence="1">
    <location>
        <begin position="390"/>
        <end position="410"/>
    </location>
</feature>
<feature type="region of interest" description="Disordered" evidence="1">
    <location>
        <begin position="424"/>
        <end position="443"/>
    </location>
</feature>
<protein>
    <recommendedName>
        <fullName evidence="5">BTB domain-containing protein</fullName>
    </recommendedName>
</protein>
<reference evidence="3" key="4">
    <citation type="journal article" date="2015" name="G3 (Bethesda)">
        <title>Genome sequences of three phytopathogenic species of the Magnaporthaceae family of fungi.</title>
        <authorList>
            <person name="Okagaki L.H."/>
            <person name="Nunes C.C."/>
            <person name="Sailsbery J."/>
            <person name="Clay B."/>
            <person name="Brown D."/>
            <person name="John T."/>
            <person name="Oh Y."/>
            <person name="Young N."/>
            <person name="Fitzgerald M."/>
            <person name="Haas B.J."/>
            <person name="Zeng Q."/>
            <person name="Young S."/>
            <person name="Adiconis X."/>
            <person name="Fan L."/>
            <person name="Levin J.Z."/>
            <person name="Mitchell T.K."/>
            <person name="Okubara P.A."/>
            <person name="Farman M.L."/>
            <person name="Kohn L.M."/>
            <person name="Birren B."/>
            <person name="Ma L.-J."/>
            <person name="Dean R.A."/>
        </authorList>
    </citation>
    <scope>NUCLEOTIDE SEQUENCE</scope>
    <source>
        <strain evidence="3">ATCC 64411 / 73-15</strain>
    </source>
</reference>
<feature type="region of interest" description="Disordered" evidence="1">
    <location>
        <begin position="481"/>
        <end position="503"/>
    </location>
</feature>
<dbReference type="eggNOG" id="ENOG502SVQM">
    <property type="taxonomic scope" value="Eukaryota"/>
</dbReference>
<reference evidence="2" key="1">
    <citation type="submission" date="2010-05" db="EMBL/GenBank/DDBJ databases">
        <title>The Genome Sequence of Magnaporthe poae strain ATCC 64411.</title>
        <authorList>
            <consortium name="The Broad Institute Genome Sequencing Platform"/>
            <consortium name="Broad Institute Genome Sequencing Center for Infectious Disease"/>
            <person name="Ma L.-J."/>
            <person name="Dead R."/>
            <person name="Young S."/>
            <person name="Zeng Q."/>
            <person name="Koehrsen M."/>
            <person name="Alvarado L."/>
            <person name="Berlin A."/>
            <person name="Chapman S.B."/>
            <person name="Chen Z."/>
            <person name="Freedman E."/>
            <person name="Gellesch M."/>
            <person name="Goldberg J."/>
            <person name="Griggs A."/>
            <person name="Gujja S."/>
            <person name="Heilman E.R."/>
            <person name="Heiman D."/>
            <person name="Hepburn T."/>
            <person name="Howarth C."/>
            <person name="Jen D."/>
            <person name="Larson L."/>
            <person name="Mehta T."/>
            <person name="Neiman D."/>
            <person name="Pearson M."/>
            <person name="Roberts A."/>
            <person name="Saif S."/>
            <person name="Shea T."/>
            <person name="Shenoy N."/>
            <person name="Sisk P."/>
            <person name="Stolte C."/>
            <person name="Sykes S."/>
            <person name="Walk T."/>
            <person name="White J."/>
            <person name="Yandava C."/>
            <person name="Haas B."/>
            <person name="Nusbaum C."/>
            <person name="Birren B."/>
        </authorList>
    </citation>
    <scope>NUCLEOTIDE SEQUENCE</scope>
    <source>
        <strain evidence="2">ATCC 64411</strain>
    </source>
</reference>
<dbReference type="EMBL" id="ADBL01002379">
    <property type="status" value="NOT_ANNOTATED_CDS"/>
    <property type="molecule type" value="Genomic_DNA"/>
</dbReference>
<reference evidence="2" key="3">
    <citation type="submission" date="2011-03" db="EMBL/GenBank/DDBJ databases">
        <title>Annotation of Magnaporthe poae ATCC 64411.</title>
        <authorList>
            <person name="Ma L.-J."/>
            <person name="Dead R."/>
            <person name="Young S.K."/>
            <person name="Zeng Q."/>
            <person name="Gargeya S."/>
            <person name="Fitzgerald M."/>
            <person name="Haas B."/>
            <person name="Abouelleil A."/>
            <person name="Alvarado L."/>
            <person name="Arachchi H.M."/>
            <person name="Berlin A."/>
            <person name="Brown A."/>
            <person name="Chapman S.B."/>
            <person name="Chen Z."/>
            <person name="Dunbar C."/>
            <person name="Freedman E."/>
            <person name="Gearin G."/>
            <person name="Gellesch M."/>
            <person name="Goldberg J."/>
            <person name="Griggs A."/>
            <person name="Gujja S."/>
            <person name="Heiman D."/>
            <person name="Howarth C."/>
            <person name="Larson L."/>
            <person name="Lui A."/>
            <person name="MacDonald P.J.P."/>
            <person name="Mehta T."/>
            <person name="Montmayeur A."/>
            <person name="Murphy C."/>
            <person name="Neiman D."/>
            <person name="Pearson M."/>
            <person name="Priest M."/>
            <person name="Roberts A."/>
            <person name="Saif S."/>
            <person name="Shea T."/>
            <person name="Shenoy N."/>
            <person name="Sisk P."/>
            <person name="Stolte C."/>
            <person name="Sykes S."/>
            <person name="Yandava C."/>
            <person name="Wortman J."/>
            <person name="Nusbaum C."/>
            <person name="Birren B."/>
        </authorList>
    </citation>
    <scope>NUCLEOTIDE SEQUENCE</scope>
    <source>
        <strain evidence="2">ATCC 64411</strain>
    </source>
</reference>
<name>A0A0C4ED51_MAGP6</name>
<dbReference type="EMBL" id="GL876975">
    <property type="protein sequence ID" value="KLU90793.1"/>
    <property type="molecule type" value="Genomic_DNA"/>
</dbReference>
<dbReference type="OrthoDB" id="3594103at2759"/>
<dbReference type="AlphaFoldDB" id="A0A0C4ED51"/>
<sequence length="503" mass="55218">MAGPKEEPQEGLGGFEVSPFSSAMVSLKFADGAPLSIHRSVLLRCPKLGLLDSWTKTIDLGGFSVYAGHALVSYLYSGEYKKHTGLRWTLPLCPTANVGLAELASRFEIYALARSVELDGLEEQVRDEIDGIADHLDMFTVIDAVRETYPTLIGNDTWFPPWIKSVIKKAFKDPKKLSGIPASPDFRAVFSVTKLLLGCMMETYTEMVDVIADGLGVAEPHTPVTDGSFEDAEGDEGLRPPQKLQMMLTRDPDVAKPIPGPQASDKERGILRVSLANRNRPTWWLALVPEAPPPVKRGRSGTSSETEAEDGLRAEDERALDAEPCCERDETEAKDGPRAEDERALDAEPRCERELALGSKAVHEPEPKPTLEPVKECAAPVPWLWRERELKLPAAGAPPEPTPEPTPEPVDAWEFRRERKLKLPAAGAPPEPTPELTPEPVDAWGWATTKKSKKKGKKSAVFIPLSKPTHLAQVHLLIPPPKMFEPDPKPAVAMPETRGDCVD</sequence>
<dbReference type="OMA" id="PWAREFE"/>
<evidence type="ECO:0000313" key="3">
    <source>
        <dbReference type="EnsemblFungi" id="MAPG_10644T0"/>
    </source>
</evidence>
<gene>
    <name evidence="2" type="ORF">MAPG_10644</name>
</gene>
<accession>A0A0C4ED51</accession>
<feature type="compositionally biased region" description="Basic and acidic residues" evidence="1">
    <location>
        <begin position="310"/>
        <end position="375"/>
    </location>
</feature>
<keyword evidence="4" id="KW-1185">Reference proteome</keyword>
<evidence type="ECO:0008006" key="5">
    <source>
        <dbReference type="Google" id="ProtNLM"/>
    </source>
</evidence>
<reference evidence="3" key="5">
    <citation type="submission" date="2015-06" db="UniProtKB">
        <authorList>
            <consortium name="EnsemblFungi"/>
        </authorList>
    </citation>
    <scope>IDENTIFICATION</scope>
    <source>
        <strain evidence="3">ATCC 64411</strain>
    </source>
</reference>